<proteinExistence type="predicted"/>
<keyword evidence="2" id="KW-1185">Reference proteome</keyword>
<evidence type="ECO:0000313" key="1">
    <source>
        <dbReference type="EMBL" id="CAB4295353.1"/>
    </source>
</evidence>
<dbReference type="Proteomes" id="UP000507245">
    <property type="component" value="Unassembled WGS sequence"/>
</dbReference>
<protein>
    <submittedName>
        <fullName evidence="1">Uncharacterized protein</fullName>
    </submittedName>
</protein>
<evidence type="ECO:0000313" key="2">
    <source>
        <dbReference type="Proteomes" id="UP000507245"/>
    </source>
</evidence>
<dbReference type="AlphaFoldDB" id="A0A6J5W4D4"/>
<organism evidence="1 2">
    <name type="scientific">Prunus armeniaca</name>
    <name type="common">Apricot</name>
    <name type="synonym">Armeniaca vulgaris</name>
    <dbReference type="NCBI Taxonomy" id="36596"/>
    <lineage>
        <taxon>Eukaryota</taxon>
        <taxon>Viridiplantae</taxon>
        <taxon>Streptophyta</taxon>
        <taxon>Embryophyta</taxon>
        <taxon>Tracheophyta</taxon>
        <taxon>Spermatophyta</taxon>
        <taxon>Magnoliopsida</taxon>
        <taxon>eudicotyledons</taxon>
        <taxon>Gunneridae</taxon>
        <taxon>Pentapetalae</taxon>
        <taxon>rosids</taxon>
        <taxon>fabids</taxon>
        <taxon>Rosales</taxon>
        <taxon>Rosaceae</taxon>
        <taxon>Amygdaloideae</taxon>
        <taxon>Amygdaleae</taxon>
        <taxon>Prunus</taxon>
    </lineage>
</organism>
<gene>
    <name evidence="1" type="ORF">ORAREDHAP_LOCUS6696</name>
</gene>
<accession>A0A6J5W4D4</accession>
<sequence>MEITRGGLILMKGRKCGDLYCWDGSTMRISMGCCRKQEAVTSFQGRDNCEGIKLVGGDEGESGPSSEAN</sequence>
<name>A0A6J5W4D4_PRUAR</name>
<reference evidence="2" key="1">
    <citation type="journal article" date="2020" name="Genome Biol.">
        <title>Gamete binning: chromosome-level and haplotype-resolved genome assembly enabled by high-throughput single-cell sequencing of gamete genomes.</title>
        <authorList>
            <person name="Campoy J.A."/>
            <person name="Sun H."/>
            <person name="Goel M."/>
            <person name="Jiao W.-B."/>
            <person name="Folz-Donahue K."/>
            <person name="Wang N."/>
            <person name="Rubio M."/>
            <person name="Liu C."/>
            <person name="Kukat C."/>
            <person name="Ruiz D."/>
            <person name="Huettel B."/>
            <person name="Schneeberger K."/>
        </authorList>
    </citation>
    <scope>NUCLEOTIDE SEQUENCE [LARGE SCALE GENOMIC DNA]</scope>
    <source>
        <strain evidence="2">cv. Rojo Pasion</strain>
    </source>
</reference>
<dbReference type="EMBL" id="CAEKKB010000001">
    <property type="protein sequence ID" value="CAB4295353.1"/>
    <property type="molecule type" value="Genomic_DNA"/>
</dbReference>